<dbReference type="GeneID" id="26842819"/>
<dbReference type="Gene3D" id="3.90.1150.10">
    <property type="entry name" value="Aspartate Aminotransferase, domain 1"/>
    <property type="match status" value="1"/>
</dbReference>
<organism evidence="1 2">
    <name type="scientific">Debaryomyces fabryi</name>
    <dbReference type="NCBI Taxonomy" id="58627"/>
    <lineage>
        <taxon>Eukaryota</taxon>
        <taxon>Fungi</taxon>
        <taxon>Dikarya</taxon>
        <taxon>Ascomycota</taxon>
        <taxon>Saccharomycotina</taxon>
        <taxon>Pichiomycetes</taxon>
        <taxon>Debaryomycetaceae</taxon>
        <taxon>Debaryomyces</taxon>
    </lineage>
</organism>
<dbReference type="Proteomes" id="UP000054251">
    <property type="component" value="Unassembled WGS sequence"/>
</dbReference>
<name>A0A0V1PQC1_9ASCO</name>
<dbReference type="OrthoDB" id="10261433at2759"/>
<dbReference type="InterPro" id="IPR015422">
    <property type="entry name" value="PyrdxlP-dep_Trfase_small"/>
</dbReference>
<evidence type="ECO:0000313" key="1">
    <source>
        <dbReference type="EMBL" id="KRZ98432.1"/>
    </source>
</evidence>
<sequence length="55" mass="5919">MSVMGMDGTRDGVSGDHFSVAPTFILSEADVEFIVDTLLKSVTEVEEDLTKNGNL</sequence>
<reference evidence="1 2" key="1">
    <citation type="submission" date="2015-11" db="EMBL/GenBank/DDBJ databases">
        <title>The genome of Debaryomyces fabryi.</title>
        <authorList>
            <person name="Tafer H."/>
            <person name="Lopandic K."/>
        </authorList>
    </citation>
    <scope>NUCLEOTIDE SEQUENCE [LARGE SCALE GENOMIC DNA]</scope>
    <source>
        <strain evidence="1 2">CBS 789</strain>
    </source>
</reference>
<dbReference type="EMBL" id="LMYN01000288">
    <property type="protein sequence ID" value="KRZ98432.1"/>
    <property type="molecule type" value="Genomic_DNA"/>
</dbReference>
<comment type="caution">
    <text evidence="1">The sequence shown here is derived from an EMBL/GenBank/DDBJ whole genome shotgun (WGS) entry which is preliminary data.</text>
</comment>
<dbReference type="RefSeq" id="XP_015464535.1">
    <property type="nucleotide sequence ID" value="XM_015614639.1"/>
</dbReference>
<keyword evidence="2" id="KW-1185">Reference proteome</keyword>
<evidence type="ECO:0008006" key="3">
    <source>
        <dbReference type="Google" id="ProtNLM"/>
    </source>
</evidence>
<protein>
    <recommendedName>
        <fullName evidence="3">Ornithine aminotransferase</fullName>
    </recommendedName>
</protein>
<accession>A0A0V1PQC1</accession>
<gene>
    <name evidence="1" type="ORF">AC631_05810</name>
</gene>
<dbReference type="AlphaFoldDB" id="A0A0V1PQC1"/>
<proteinExistence type="predicted"/>
<evidence type="ECO:0000313" key="2">
    <source>
        <dbReference type="Proteomes" id="UP000054251"/>
    </source>
</evidence>